<sequence length="372" mass="41154">MHDPPSIPPDVASDPAAVEGGAFMRDIERARRSIVVAADLGGLQRAAAEIRALWHRVAGLAPAEPLTRFISTLNDALTRRVIDLASAGLRMQDVRWCWIALGSEGRQEQTLSSDQDNGIILAGSDGAEALRERMLPLALHINEALDACGFPLCTGQIMASNPQWCLNLHEWRERFASWIIEGDPQALLNATIFFDLRPLYGAHDLAQALTDWLAEMAPDNPRFLFQMTENALRRKAPLGVLRTFAVAKSGKFTGTIDLKLDAATLFVDAARIYGLACGARTSNTADRLRRAGEARRLEPHEVQAWIGAFDCIQMLRLRTQQRCSERGAAMHNHVDPNELEAGERRALLDALRQARALQKHLALDYLGFRQGI</sequence>
<evidence type="ECO:0008006" key="5">
    <source>
        <dbReference type="Google" id="ProtNLM"/>
    </source>
</evidence>
<evidence type="ECO:0000313" key="3">
    <source>
        <dbReference type="EMBL" id="RCJ08455.1"/>
    </source>
</evidence>
<dbReference type="SUPFAM" id="SSF81301">
    <property type="entry name" value="Nucleotidyltransferase"/>
    <property type="match status" value="1"/>
</dbReference>
<name>A0A367PN74_CUPNE</name>
<evidence type="ECO:0000313" key="4">
    <source>
        <dbReference type="Proteomes" id="UP000253501"/>
    </source>
</evidence>
<feature type="domain" description="Protein-PII uridylyltransferase N-terminal" evidence="1">
    <location>
        <begin position="60"/>
        <end position="185"/>
    </location>
</feature>
<evidence type="ECO:0000259" key="1">
    <source>
        <dbReference type="Pfam" id="PF03445"/>
    </source>
</evidence>
<dbReference type="CDD" id="cd05401">
    <property type="entry name" value="NT_GlnE_GlnD_like"/>
    <property type="match status" value="1"/>
</dbReference>
<dbReference type="RefSeq" id="WP_114132011.1">
    <property type="nucleotide sequence ID" value="NZ_CP068436.1"/>
</dbReference>
<dbReference type="EMBL" id="QDHA01000024">
    <property type="protein sequence ID" value="RCJ08455.1"/>
    <property type="molecule type" value="Genomic_DNA"/>
</dbReference>
<dbReference type="Proteomes" id="UP000253501">
    <property type="component" value="Unassembled WGS sequence"/>
</dbReference>
<evidence type="ECO:0000259" key="2">
    <source>
        <dbReference type="Pfam" id="PF10335"/>
    </source>
</evidence>
<dbReference type="InterPro" id="IPR043519">
    <property type="entry name" value="NT_sf"/>
</dbReference>
<dbReference type="GO" id="GO:0008773">
    <property type="term" value="F:[protein-PII] uridylyltransferase activity"/>
    <property type="evidence" value="ECO:0007669"/>
    <property type="project" value="InterPro"/>
</dbReference>
<gene>
    <name evidence="3" type="ORF">DDK22_11165</name>
</gene>
<feature type="domain" description="DUF294" evidence="2">
    <location>
        <begin position="221"/>
        <end position="365"/>
    </location>
</feature>
<dbReference type="Pfam" id="PF10335">
    <property type="entry name" value="DUF294_C"/>
    <property type="match status" value="1"/>
</dbReference>
<dbReference type="Pfam" id="PF03445">
    <property type="entry name" value="DUF294"/>
    <property type="match status" value="1"/>
</dbReference>
<comment type="caution">
    <text evidence="3">The sequence shown here is derived from an EMBL/GenBank/DDBJ whole genome shotgun (WGS) entry which is preliminary data.</text>
</comment>
<accession>A0A367PN74</accession>
<dbReference type="InterPro" id="IPR018821">
    <property type="entry name" value="DUF294_put_nucleoTrafse_sb-bd"/>
</dbReference>
<proteinExistence type="predicted"/>
<organism evidence="3 4">
    <name type="scientific">Cupriavidus necator</name>
    <name type="common">Alcaligenes eutrophus</name>
    <name type="synonym">Ralstonia eutropha</name>
    <dbReference type="NCBI Taxonomy" id="106590"/>
    <lineage>
        <taxon>Bacteria</taxon>
        <taxon>Pseudomonadati</taxon>
        <taxon>Pseudomonadota</taxon>
        <taxon>Betaproteobacteria</taxon>
        <taxon>Burkholderiales</taxon>
        <taxon>Burkholderiaceae</taxon>
        <taxon>Cupriavidus</taxon>
    </lineage>
</organism>
<protein>
    <recommendedName>
        <fullName evidence="5">CBS domain-containing protein</fullName>
    </recommendedName>
</protein>
<reference evidence="3 4" key="1">
    <citation type="submission" date="2018-04" db="EMBL/GenBank/DDBJ databases">
        <title>Cupriavidus necator CR12 genome sequencing and assembly.</title>
        <authorList>
            <person name="Ben Fekih I."/>
            <person name="Mazhar H.S."/>
            <person name="Bello S.K."/>
            <person name="Rensing C."/>
        </authorList>
    </citation>
    <scope>NUCLEOTIDE SEQUENCE [LARGE SCALE GENOMIC DNA]</scope>
    <source>
        <strain evidence="3 4">CR12</strain>
    </source>
</reference>
<dbReference type="AlphaFoldDB" id="A0A367PN74"/>
<dbReference type="InterPro" id="IPR005105">
    <property type="entry name" value="GlnD_Uridyltrans_N"/>
</dbReference>